<accession>A0A556MV35</accession>
<evidence type="ECO:0000313" key="2">
    <source>
        <dbReference type="EMBL" id="TSJ43796.1"/>
    </source>
</evidence>
<keyword evidence="1" id="KW-0732">Signal</keyword>
<dbReference type="Proteomes" id="UP000318733">
    <property type="component" value="Unassembled WGS sequence"/>
</dbReference>
<organism evidence="2 3">
    <name type="scientific">Mucilaginibacter corticis</name>
    <dbReference type="NCBI Taxonomy" id="2597670"/>
    <lineage>
        <taxon>Bacteria</taxon>
        <taxon>Pseudomonadati</taxon>
        <taxon>Bacteroidota</taxon>
        <taxon>Sphingobacteriia</taxon>
        <taxon>Sphingobacteriales</taxon>
        <taxon>Sphingobacteriaceae</taxon>
        <taxon>Mucilaginibacter</taxon>
    </lineage>
</organism>
<feature type="signal peptide" evidence="1">
    <location>
        <begin position="1"/>
        <end position="23"/>
    </location>
</feature>
<reference evidence="2 3" key="1">
    <citation type="submission" date="2019-07" db="EMBL/GenBank/DDBJ databases">
        <authorList>
            <person name="Huq M.A."/>
        </authorList>
    </citation>
    <scope>NUCLEOTIDE SEQUENCE [LARGE SCALE GENOMIC DNA]</scope>
    <source>
        <strain evidence="2 3">MAH-19</strain>
    </source>
</reference>
<dbReference type="AlphaFoldDB" id="A0A556MV35"/>
<proteinExistence type="predicted"/>
<evidence type="ECO:0000313" key="3">
    <source>
        <dbReference type="Proteomes" id="UP000318733"/>
    </source>
</evidence>
<feature type="chain" id="PRO_5021786302" evidence="1">
    <location>
        <begin position="24"/>
        <end position="169"/>
    </location>
</feature>
<sequence length="169" mass="19076">MLKYFSFLLLALTFLLSALSACSFNPSLQGKGESYLQGEWKQDSIAKQKQLLTYSLYNFKFNCDSVFIQINTFSKVNSGMDSCMNAGHWSEYIRGTYLQVNDTLHIKGNFCNADYSLKKQAGCFRSGPYEAAFKSIKKNDSLIQFLSTSSVIPVNLRLIKKITCTPKPL</sequence>
<protein>
    <submittedName>
        <fullName evidence="2">Fumarate hydratase</fullName>
    </submittedName>
</protein>
<comment type="caution">
    <text evidence="2">The sequence shown here is derived from an EMBL/GenBank/DDBJ whole genome shotgun (WGS) entry which is preliminary data.</text>
</comment>
<name>A0A556MV35_9SPHI</name>
<dbReference type="EMBL" id="VLPK01000001">
    <property type="protein sequence ID" value="TSJ43796.1"/>
    <property type="molecule type" value="Genomic_DNA"/>
</dbReference>
<evidence type="ECO:0000256" key="1">
    <source>
        <dbReference type="SAM" id="SignalP"/>
    </source>
</evidence>
<keyword evidence="3" id="KW-1185">Reference proteome</keyword>
<dbReference type="OrthoDB" id="793718at2"/>
<dbReference type="RefSeq" id="WP_144247362.1">
    <property type="nucleotide sequence ID" value="NZ_VLPK01000001.1"/>
</dbReference>
<dbReference type="PROSITE" id="PS51257">
    <property type="entry name" value="PROKAR_LIPOPROTEIN"/>
    <property type="match status" value="1"/>
</dbReference>
<gene>
    <name evidence="2" type="ORF">FO440_06300</name>
</gene>